<dbReference type="Proteomes" id="UP001642260">
    <property type="component" value="Unassembled WGS sequence"/>
</dbReference>
<name>A0ABC8J1M0_ERUVS</name>
<reference evidence="3 4" key="1">
    <citation type="submission" date="2022-03" db="EMBL/GenBank/DDBJ databases">
        <authorList>
            <person name="Macdonald S."/>
            <person name="Ahmed S."/>
            <person name="Newling K."/>
        </authorList>
    </citation>
    <scope>NUCLEOTIDE SEQUENCE [LARGE SCALE GENOMIC DNA]</scope>
</reference>
<keyword evidence="4" id="KW-1185">Reference proteome</keyword>
<comment type="caution">
    <text evidence="3">The sequence shown here is derived from an EMBL/GenBank/DDBJ whole genome shotgun (WGS) entry which is preliminary data.</text>
</comment>
<evidence type="ECO:0000256" key="1">
    <source>
        <dbReference type="SAM" id="MobiDB-lite"/>
    </source>
</evidence>
<dbReference type="EMBL" id="CAKOAT010062377">
    <property type="protein sequence ID" value="CAH8305895.1"/>
    <property type="molecule type" value="Genomic_DNA"/>
</dbReference>
<feature type="compositionally biased region" description="Gly residues" evidence="1">
    <location>
        <begin position="77"/>
        <end position="123"/>
    </location>
</feature>
<evidence type="ECO:0008006" key="5">
    <source>
        <dbReference type="Google" id="ProtNLM"/>
    </source>
</evidence>
<dbReference type="AlphaFoldDB" id="A0ABC8J1M0"/>
<gene>
    <name evidence="3" type="ORF">ERUC_LOCUS4022</name>
</gene>
<evidence type="ECO:0000313" key="4">
    <source>
        <dbReference type="Proteomes" id="UP001642260"/>
    </source>
</evidence>
<protein>
    <recommendedName>
        <fullName evidence="5">Glycine-rich protein</fullName>
    </recommendedName>
</protein>
<dbReference type="PANTHER" id="PTHR36245">
    <property type="entry name" value="GLYCINE-RICH PROTEIN DOT1-LIKE"/>
    <property type="match status" value="1"/>
</dbReference>
<organism evidence="3 4">
    <name type="scientific">Eruca vesicaria subsp. sativa</name>
    <name type="common">Garden rocket</name>
    <name type="synonym">Eruca sativa</name>
    <dbReference type="NCBI Taxonomy" id="29727"/>
    <lineage>
        <taxon>Eukaryota</taxon>
        <taxon>Viridiplantae</taxon>
        <taxon>Streptophyta</taxon>
        <taxon>Embryophyta</taxon>
        <taxon>Tracheophyta</taxon>
        <taxon>Spermatophyta</taxon>
        <taxon>Magnoliopsida</taxon>
        <taxon>eudicotyledons</taxon>
        <taxon>Gunneridae</taxon>
        <taxon>Pentapetalae</taxon>
        <taxon>rosids</taxon>
        <taxon>malvids</taxon>
        <taxon>Brassicales</taxon>
        <taxon>Brassicaceae</taxon>
        <taxon>Brassiceae</taxon>
        <taxon>Eruca</taxon>
    </lineage>
</organism>
<accession>A0ABC8J1M0</accession>
<feature type="signal peptide" evidence="2">
    <location>
        <begin position="1"/>
        <end position="34"/>
    </location>
</feature>
<keyword evidence="2" id="KW-0732">Signal</keyword>
<feature type="chain" id="PRO_5044839954" description="Glycine-rich protein" evidence="2">
    <location>
        <begin position="35"/>
        <end position="147"/>
    </location>
</feature>
<proteinExistence type="predicted"/>
<dbReference type="PANTHER" id="PTHR36245:SF8">
    <property type="entry name" value="GLYCINE-RICH PROTEIN"/>
    <property type="match status" value="1"/>
</dbReference>
<evidence type="ECO:0000256" key="2">
    <source>
        <dbReference type="SAM" id="SignalP"/>
    </source>
</evidence>
<evidence type="ECO:0000313" key="3">
    <source>
        <dbReference type="EMBL" id="CAH8305895.1"/>
    </source>
</evidence>
<feature type="region of interest" description="Disordered" evidence="1">
    <location>
        <begin position="77"/>
        <end position="129"/>
    </location>
</feature>
<sequence>MGSRKASLLLCILFFLHLQHYFFQAISRPTPSLASPDPSHGNLPVQSVELKHDGDAFSDKTEELAVVVKMGVGGGGGHSFGGGGRSFGGGGRSYGGGGSGERSMGGGGGGVRGVGGGGGGGHRSSGDRKSASVWLSLSTLLGLVLYF</sequence>